<evidence type="ECO:0000313" key="4">
    <source>
        <dbReference type="Proteomes" id="UP000280008"/>
    </source>
</evidence>
<comment type="caution">
    <text evidence="3">The sequence shown here is derived from an EMBL/GenBank/DDBJ whole genome shotgun (WGS) entry which is preliminary data.</text>
</comment>
<evidence type="ECO:0000256" key="2">
    <source>
        <dbReference type="SAM" id="Phobius"/>
    </source>
</evidence>
<reference evidence="3 4" key="1">
    <citation type="submission" date="2018-10" db="EMBL/GenBank/DDBJ databases">
        <title>Sequencing the genomes of 1000 actinobacteria strains.</title>
        <authorList>
            <person name="Klenk H.-P."/>
        </authorList>
    </citation>
    <scope>NUCLEOTIDE SEQUENCE [LARGE SCALE GENOMIC DNA]</scope>
    <source>
        <strain evidence="3 4">DSM 17894</strain>
    </source>
</reference>
<protein>
    <recommendedName>
        <fullName evidence="5">DUF4386 domain-containing protein</fullName>
    </recommendedName>
</protein>
<sequence length="221" mass="22696">MIQRMTENQPPRSARRRPDGPPAGVLAIVGLAFTVAAAATFTASDTLTGFFTFAASVPLGIYAATVYARLLRLGIRVPGPNIALVGGISASVLLAVSGLVTWAIGRSGAPSLRAGHAVTTGTITLVRDVAFALGGVGFVGGLGLLVAGAAVPSFILHLVPRPLAAAGLVIAAVAEVSFLALLWPGFDALLPIGRFAGLAWLIALGFLLPRDRREVRRATRT</sequence>
<evidence type="ECO:0008006" key="5">
    <source>
        <dbReference type="Google" id="ProtNLM"/>
    </source>
</evidence>
<keyword evidence="2" id="KW-1133">Transmembrane helix</keyword>
<keyword evidence="2" id="KW-0472">Membrane</keyword>
<feature type="transmembrane region" description="Helical" evidence="2">
    <location>
        <begin position="129"/>
        <end position="151"/>
    </location>
</feature>
<feature type="transmembrane region" description="Helical" evidence="2">
    <location>
        <begin position="189"/>
        <end position="208"/>
    </location>
</feature>
<dbReference type="EMBL" id="RBKS01000001">
    <property type="protein sequence ID" value="RKR73131.1"/>
    <property type="molecule type" value="Genomic_DNA"/>
</dbReference>
<feature type="transmembrane region" description="Helical" evidence="2">
    <location>
        <begin position="163"/>
        <end position="183"/>
    </location>
</feature>
<feature type="transmembrane region" description="Helical" evidence="2">
    <location>
        <begin position="21"/>
        <end position="41"/>
    </location>
</feature>
<organism evidence="3 4">
    <name type="scientific">Frondihabitans australicus</name>
    <dbReference type="NCBI Taxonomy" id="386892"/>
    <lineage>
        <taxon>Bacteria</taxon>
        <taxon>Bacillati</taxon>
        <taxon>Actinomycetota</taxon>
        <taxon>Actinomycetes</taxon>
        <taxon>Micrococcales</taxon>
        <taxon>Microbacteriaceae</taxon>
        <taxon>Frondihabitans</taxon>
    </lineage>
</organism>
<feature type="region of interest" description="Disordered" evidence="1">
    <location>
        <begin position="1"/>
        <end position="21"/>
    </location>
</feature>
<accession>A0A495ICV0</accession>
<keyword evidence="2" id="KW-0812">Transmembrane</keyword>
<name>A0A495ICV0_9MICO</name>
<gene>
    <name evidence="3" type="ORF">C8E83_0217</name>
</gene>
<feature type="transmembrane region" description="Helical" evidence="2">
    <location>
        <begin position="82"/>
        <end position="104"/>
    </location>
</feature>
<keyword evidence="4" id="KW-1185">Reference proteome</keyword>
<evidence type="ECO:0000256" key="1">
    <source>
        <dbReference type="SAM" id="MobiDB-lite"/>
    </source>
</evidence>
<feature type="transmembrane region" description="Helical" evidence="2">
    <location>
        <begin position="47"/>
        <end position="70"/>
    </location>
</feature>
<dbReference type="AlphaFoldDB" id="A0A495ICV0"/>
<dbReference type="Proteomes" id="UP000280008">
    <property type="component" value="Unassembled WGS sequence"/>
</dbReference>
<feature type="compositionally biased region" description="Polar residues" evidence="1">
    <location>
        <begin position="1"/>
        <end position="11"/>
    </location>
</feature>
<proteinExistence type="predicted"/>
<evidence type="ECO:0000313" key="3">
    <source>
        <dbReference type="EMBL" id="RKR73131.1"/>
    </source>
</evidence>